<dbReference type="AlphaFoldDB" id="A0AA88GSC1"/>
<name>A0AA88GSC1_NAELO</name>
<feature type="coiled-coil region" evidence="1">
    <location>
        <begin position="60"/>
        <end position="162"/>
    </location>
</feature>
<dbReference type="GeneID" id="68096578"/>
<dbReference type="RefSeq" id="XP_044549131.1">
    <property type="nucleotide sequence ID" value="XM_044693728.1"/>
</dbReference>
<keyword evidence="4" id="KW-1185">Reference proteome</keyword>
<accession>A0AA88GSC1</accession>
<evidence type="ECO:0000256" key="1">
    <source>
        <dbReference type="SAM" id="Coils"/>
    </source>
</evidence>
<sequence>MSKAKDTGDLEDRYKRLAQSNARKDQLCKEQKTKLTLTEEENKKMIAVVCTLKQKSKELIQEMQRIETEGKNRIAELEQTIQDLRAENEKKDEDISQLRRELKEVTKGSQNELTSKDTLINNLEKEITSVREQKDHEIMLLIKRIEQQKQAIMEYIEKEKSRDVTTTINNNSSVDTDNSCDRSCPLPFLSASEYEDIMSTLRKPSLHLLKQQIL</sequence>
<comment type="caution">
    <text evidence="3">The sequence shown here is derived from an EMBL/GenBank/DDBJ whole genome shotgun (WGS) entry which is preliminary data.</text>
</comment>
<keyword evidence="1" id="KW-0175">Coiled coil</keyword>
<proteinExistence type="predicted"/>
<organism evidence="3 4">
    <name type="scientific">Naegleria lovaniensis</name>
    <name type="common">Amoeba</name>
    <dbReference type="NCBI Taxonomy" id="51637"/>
    <lineage>
        <taxon>Eukaryota</taxon>
        <taxon>Discoba</taxon>
        <taxon>Heterolobosea</taxon>
        <taxon>Tetramitia</taxon>
        <taxon>Eutetramitia</taxon>
        <taxon>Vahlkampfiidae</taxon>
        <taxon>Naegleria</taxon>
    </lineage>
</organism>
<evidence type="ECO:0000313" key="3">
    <source>
        <dbReference type="EMBL" id="KAG2383452.1"/>
    </source>
</evidence>
<gene>
    <name evidence="3" type="ORF">C9374_004123</name>
</gene>
<reference evidence="3 4" key="1">
    <citation type="journal article" date="2018" name="BMC Genomics">
        <title>The genome of Naegleria lovaniensis, the basis for a comparative approach to unravel pathogenicity factors of the human pathogenic amoeba N. fowleri.</title>
        <authorList>
            <person name="Liechti N."/>
            <person name="Schurch N."/>
            <person name="Bruggmann R."/>
            <person name="Wittwer M."/>
        </authorList>
    </citation>
    <scope>NUCLEOTIDE SEQUENCE [LARGE SCALE GENOMIC DNA]</scope>
    <source>
        <strain evidence="3 4">ATCC 30569</strain>
    </source>
</reference>
<feature type="compositionally biased region" description="Basic and acidic residues" evidence="2">
    <location>
        <begin position="1"/>
        <end position="15"/>
    </location>
</feature>
<feature type="region of interest" description="Disordered" evidence="2">
    <location>
        <begin position="1"/>
        <end position="25"/>
    </location>
</feature>
<dbReference type="Proteomes" id="UP000816034">
    <property type="component" value="Unassembled WGS sequence"/>
</dbReference>
<protein>
    <submittedName>
        <fullName evidence="3">Uncharacterized protein</fullName>
    </submittedName>
</protein>
<evidence type="ECO:0000256" key="2">
    <source>
        <dbReference type="SAM" id="MobiDB-lite"/>
    </source>
</evidence>
<dbReference type="EMBL" id="PYSW02000020">
    <property type="protein sequence ID" value="KAG2383452.1"/>
    <property type="molecule type" value="Genomic_DNA"/>
</dbReference>
<evidence type="ECO:0000313" key="4">
    <source>
        <dbReference type="Proteomes" id="UP000816034"/>
    </source>
</evidence>